<name>A0ABP6RCT8_9MICC</name>
<organism evidence="1 2">
    <name type="scientific">Nesterenkonia halobia</name>
    <dbReference type="NCBI Taxonomy" id="37922"/>
    <lineage>
        <taxon>Bacteria</taxon>
        <taxon>Bacillati</taxon>
        <taxon>Actinomycetota</taxon>
        <taxon>Actinomycetes</taxon>
        <taxon>Micrococcales</taxon>
        <taxon>Micrococcaceae</taxon>
        <taxon>Nesterenkonia</taxon>
    </lineage>
</organism>
<dbReference type="EMBL" id="BAAAYG010000005">
    <property type="protein sequence ID" value="GAA3285157.1"/>
    <property type="molecule type" value="Genomic_DNA"/>
</dbReference>
<comment type="caution">
    <text evidence="1">The sequence shown here is derived from an EMBL/GenBank/DDBJ whole genome shotgun (WGS) entry which is preliminary data.</text>
</comment>
<evidence type="ECO:0000313" key="1">
    <source>
        <dbReference type="EMBL" id="GAA3285157.1"/>
    </source>
</evidence>
<reference evidence="2" key="1">
    <citation type="journal article" date="2019" name="Int. J. Syst. Evol. Microbiol.">
        <title>The Global Catalogue of Microorganisms (GCM) 10K type strain sequencing project: providing services to taxonomists for standard genome sequencing and annotation.</title>
        <authorList>
            <consortium name="The Broad Institute Genomics Platform"/>
            <consortium name="The Broad Institute Genome Sequencing Center for Infectious Disease"/>
            <person name="Wu L."/>
            <person name="Ma J."/>
        </authorList>
    </citation>
    <scope>NUCLEOTIDE SEQUENCE [LARGE SCALE GENOMIC DNA]</scope>
    <source>
        <strain evidence="2">JCM 11483</strain>
    </source>
</reference>
<accession>A0ABP6RCT8</accession>
<keyword evidence="2" id="KW-1185">Reference proteome</keyword>
<dbReference type="RefSeq" id="WP_344720273.1">
    <property type="nucleotide sequence ID" value="NZ_BAAAYG010000005.1"/>
</dbReference>
<gene>
    <name evidence="1" type="ORF">GCM10020260_17220</name>
</gene>
<evidence type="ECO:0000313" key="2">
    <source>
        <dbReference type="Proteomes" id="UP001501736"/>
    </source>
</evidence>
<sequence length="53" mass="5098">MNTGADANLEATADLLGVDLSVITDLVAGLGVSLGGTVASTLNTVLSLLGGIL</sequence>
<proteinExistence type="predicted"/>
<dbReference type="Proteomes" id="UP001501736">
    <property type="component" value="Unassembled WGS sequence"/>
</dbReference>
<protein>
    <submittedName>
        <fullName evidence="1">Uncharacterized protein</fullName>
    </submittedName>
</protein>